<dbReference type="EMBL" id="JABSND010000347">
    <property type="protein sequence ID" value="KAI6291642.1"/>
    <property type="molecule type" value="Genomic_DNA"/>
</dbReference>
<gene>
    <name evidence="3" type="ORF">MCOR33_010463</name>
</gene>
<protein>
    <submittedName>
        <fullName evidence="3">Uncharacterized protein</fullName>
    </submittedName>
</protein>
<dbReference type="Proteomes" id="UP001059893">
    <property type="component" value="Unassembled WGS sequence"/>
</dbReference>
<evidence type="ECO:0000256" key="2">
    <source>
        <dbReference type="SAM" id="SignalP"/>
    </source>
</evidence>
<evidence type="ECO:0000256" key="1">
    <source>
        <dbReference type="SAM" id="MobiDB-lite"/>
    </source>
</evidence>
<reference evidence="3" key="1">
    <citation type="submission" date="2021-01" db="EMBL/GenBank/DDBJ databases">
        <title>Deciphering the adaptive evolutionary patterns associated with biogeogrpahic diversity in the finger millet blast pathogen Magnaporthe oryzae in Eastern Africa.</title>
        <authorList>
            <person name="Onyema G."/>
            <person name="Shittu T.A."/>
            <person name="Dodsworth S."/>
            <person name="Devilliers S."/>
            <person name="Muthumeenakshi S."/>
            <person name="Sreenivasaprasad S."/>
        </authorList>
    </citation>
    <scope>NUCLEOTIDE SEQUENCE</scope>
    <source>
        <strain evidence="3">D15/s37</strain>
    </source>
</reference>
<proteinExistence type="predicted"/>
<name>A0ABQ8N5I1_PYRGI</name>
<organism evidence="3 4">
    <name type="scientific">Pyricularia grisea</name>
    <name type="common">Crabgrass-specific blast fungus</name>
    <name type="synonym">Magnaporthe grisea</name>
    <dbReference type="NCBI Taxonomy" id="148305"/>
    <lineage>
        <taxon>Eukaryota</taxon>
        <taxon>Fungi</taxon>
        <taxon>Dikarya</taxon>
        <taxon>Ascomycota</taxon>
        <taxon>Pezizomycotina</taxon>
        <taxon>Sordariomycetes</taxon>
        <taxon>Sordariomycetidae</taxon>
        <taxon>Magnaporthales</taxon>
        <taxon>Pyriculariaceae</taxon>
        <taxon>Pyricularia</taxon>
    </lineage>
</organism>
<keyword evidence="2" id="KW-0732">Signal</keyword>
<comment type="caution">
    <text evidence="3">The sequence shown here is derived from an EMBL/GenBank/DDBJ whole genome shotgun (WGS) entry which is preliminary data.</text>
</comment>
<feature type="region of interest" description="Disordered" evidence="1">
    <location>
        <begin position="32"/>
        <end position="64"/>
    </location>
</feature>
<evidence type="ECO:0000313" key="3">
    <source>
        <dbReference type="EMBL" id="KAI6291642.1"/>
    </source>
</evidence>
<feature type="chain" id="PRO_5045711050" evidence="2">
    <location>
        <begin position="19"/>
        <end position="64"/>
    </location>
</feature>
<keyword evidence="4" id="KW-1185">Reference proteome</keyword>
<evidence type="ECO:0000313" key="4">
    <source>
        <dbReference type="Proteomes" id="UP001059893"/>
    </source>
</evidence>
<feature type="signal peptide" evidence="2">
    <location>
        <begin position="1"/>
        <end position="18"/>
    </location>
</feature>
<sequence length="64" mass="6497">MWICAALAGFNVDLLIVTLPESSYHCEETAAANGGGIQNTDARGPGSQAGSSDAKKTATAEAQE</sequence>
<accession>A0ABQ8N5I1</accession>